<gene>
    <name evidence="2" type="ORF">CYNAS_LOCUS16963</name>
</gene>
<evidence type="ECO:0000313" key="2">
    <source>
        <dbReference type="EMBL" id="CAJ0604980.1"/>
    </source>
</evidence>
<comment type="caution">
    <text evidence="2">The sequence shown here is derived from an EMBL/GenBank/DDBJ whole genome shotgun (WGS) entry which is preliminary data.</text>
</comment>
<sequence>MVESATSPEMFLVVLAISMCSILFCFTIGVVVIFHCCDVKEVNFEEIPAAILERTRHSINWARNSIFSHHSECIEDIEDNQFLSPQRAYLKTPTPTPVEV</sequence>
<proteinExistence type="predicted"/>
<name>A0AA36H736_CYLNA</name>
<feature type="transmembrane region" description="Helical" evidence="1">
    <location>
        <begin position="12"/>
        <end position="34"/>
    </location>
</feature>
<organism evidence="2 3">
    <name type="scientific">Cylicocyclus nassatus</name>
    <name type="common">Nematode worm</name>
    <dbReference type="NCBI Taxonomy" id="53992"/>
    <lineage>
        <taxon>Eukaryota</taxon>
        <taxon>Metazoa</taxon>
        <taxon>Ecdysozoa</taxon>
        <taxon>Nematoda</taxon>
        <taxon>Chromadorea</taxon>
        <taxon>Rhabditida</taxon>
        <taxon>Rhabditina</taxon>
        <taxon>Rhabditomorpha</taxon>
        <taxon>Strongyloidea</taxon>
        <taxon>Strongylidae</taxon>
        <taxon>Cylicocyclus</taxon>
    </lineage>
</organism>
<dbReference type="AlphaFoldDB" id="A0AA36H736"/>
<reference evidence="2" key="1">
    <citation type="submission" date="2023-07" db="EMBL/GenBank/DDBJ databases">
        <authorList>
            <consortium name="CYATHOMIX"/>
        </authorList>
    </citation>
    <scope>NUCLEOTIDE SEQUENCE</scope>
    <source>
        <strain evidence="2">N/A</strain>
    </source>
</reference>
<dbReference type="Proteomes" id="UP001176961">
    <property type="component" value="Unassembled WGS sequence"/>
</dbReference>
<protein>
    <submittedName>
        <fullName evidence="2">Uncharacterized protein</fullName>
    </submittedName>
</protein>
<accession>A0AA36H736</accession>
<dbReference type="EMBL" id="CATQJL010000316">
    <property type="protein sequence ID" value="CAJ0604980.1"/>
    <property type="molecule type" value="Genomic_DNA"/>
</dbReference>
<evidence type="ECO:0000256" key="1">
    <source>
        <dbReference type="SAM" id="Phobius"/>
    </source>
</evidence>
<keyword evidence="1" id="KW-0472">Membrane</keyword>
<keyword evidence="3" id="KW-1185">Reference proteome</keyword>
<keyword evidence="1" id="KW-1133">Transmembrane helix</keyword>
<keyword evidence="1" id="KW-0812">Transmembrane</keyword>
<evidence type="ECO:0000313" key="3">
    <source>
        <dbReference type="Proteomes" id="UP001176961"/>
    </source>
</evidence>